<evidence type="ECO:0000313" key="1">
    <source>
        <dbReference type="EMBL" id="GLR65151.1"/>
    </source>
</evidence>
<evidence type="ECO:0000313" key="2">
    <source>
        <dbReference type="Proteomes" id="UP001156682"/>
    </source>
</evidence>
<accession>A0ABQ5ZY69</accession>
<name>A0ABQ5ZY69_9GAMM</name>
<comment type="caution">
    <text evidence="1">The sequence shown here is derived from an EMBL/GenBank/DDBJ whole genome shotgun (WGS) entry which is preliminary data.</text>
</comment>
<protein>
    <submittedName>
        <fullName evidence="1">Uncharacterized protein</fullName>
    </submittedName>
</protein>
<organism evidence="1 2">
    <name type="scientific">Marinospirillum insulare</name>
    <dbReference type="NCBI Taxonomy" id="217169"/>
    <lineage>
        <taxon>Bacteria</taxon>
        <taxon>Pseudomonadati</taxon>
        <taxon>Pseudomonadota</taxon>
        <taxon>Gammaproteobacteria</taxon>
        <taxon>Oceanospirillales</taxon>
        <taxon>Oceanospirillaceae</taxon>
        <taxon>Marinospirillum</taxon>
    </lineage>
</organism>
<dbReference type="RefSeq" id="WP_027851668.1">
    <property type="nucleotide sequence ID" value="NZ_BSOR01000077.1"/>
</dbReference>
<dbReference type="Proteomes" id="UP001156682">
    <property type="component" value="Unassembled WGS sequence"/>
</dbReference>
<proteinExistence type="predicted"/>
<gene>
    <name evidence="1" type="ORF">GCM10007878_25900</name>
</gene>
<dbReference type="EMBL" id="BSOR01000077">
    <property type="protein sequence ID" value="GLR65151.1"/>
    <property type="molecule type" value="Genomic_DNA"/>
</dbReference>
<keyword evidence="2" id="KW-1185">Reference proteome</keyword>
<reference evidence="2" key="1">
    <citation type="journal article" date="2019" name="Int. J. Syst. Evol. Microbiol.">
        <title>The Global Catalogue of Microorganisms (GCM) 10K type strain sequencing project: providing services to taxonomists for standard genome sequencing and annotation.</title>
        <authorList>
            <consortium name="The Broad Institute Genomics Platform"/>
            <consortium name="The Broad Institute Genome Sequencing Center for Infectious Disease"/>
            <person name="Wu L."/>
            <person name="Ma J."/>
        </authorList>
    </citation>
    <scope>NUCLEOTIDE SEQUENCE [LARGE SCALE GENOMIC DNA]</scope>
    <source>
        <strain evidence="2">NBRC 100033</strain>
    </source>
</reference>
<sequence length="178" mass="20621">MERQYMTLGYYSGFDKLFKPTFEVMDYLKNPVWGDVKAIRELVKDRVITGENDLEGLANHLRDQNILHLTGQLVEGITLDRAMRERTHIELPLREDEKRFGMAWSTIHKLDASNGRLRRNVKLPIGTFDKETPIIEILRGLKPAFPLFDLDLALSDGVNKMLLIRREELLQELNTTQG</sequence>